<gene>
    <name evidence="11" type="ORF">BCV70DRAFT_198713</name>
</gene>
<evidence type="ECO:0000256" key="5">
    <source>
        <dbReference type="ARBA" id="ARBA00022552"/>
    </source>
</evidence>
<dbReference type="SUPFAM" id="SSF55666">
    <property type="entry name" value="Ribonuclease PH domain 2-like"/>
    <property type="match status" value="1"/>
</dbReference>
<dbReference type="GO" id="GO:0000177">
    <property type="term" value="C:cytoplasmic exosome (RNase complex)"/>
    <property type="evidence" value="ECO:0007669"/>
    <property type="project" value="TreeGrafter"/>
</dbReference>
<comment type="similarity">
    <text evidence="3">Belongs to the RNase PH family.</text>
</comment>
<dbReference type="InterPro" id="IPR001247">
    <property type="entry name" value="ExoRNase_PH_dom1"/>
</dbReference>
<dbReference type="Pfam" id="PF01138">
    <property type="entry name" value="RNase_PH"/>
    <property type="match status" value="1"/>
</dbReference>
<name>A0A317XYR1_9BASI</name>
<evidence type="ECO:0000256" key="3">
    <source>
        <dbReference type="ARBA" id="ARBA00006678"/>
    </source>
</evidence>
<dbReference type="InterPro" id="IPR033196">
    <property type="entry name" value="Rrp43"/>
</dbReference>
<dbReference type="STRING" id="1882483.A0A317XYR1"/>
<dbReference type="Gene3D" id="3.30.230.70">
    <property type="entry name" value="GHMP Kinase, N-terminal domain"/>
    <property type="match status" value="1"/>
</dbReference>
<dbReference type="GO" id="GO:0071035">
    <property type="term" value="P:nuclear polyadenylation-dependent rRNA catabolic process"/>
    <property type="evidence" value="ECO:0007669"/>
    <property type="project" value="TreeGrafter"/>
</dbReference>
<evidence type="ECO:0000313" key="12">
    <source>
        <dbReference type="Proteomes" id="UP000246740"/>
    </source>
</evidence>
<dbReference type="GO" id="GO:0034476">
    <property type="term" value="P:U5 snRNA 3'-end processing"/>
    <property type="evidence" value="ECO:0007669"/>
    <property type="project" value="TreeGrafter"/>
</dbReference>
<dbReference type="AlphaFoldDB" id="A0A317XYR1"/>
<sequence>MGPNHASGSGSQSSDAVATTFKRLHPKAYLSRFLDDAIREDGRRLTSFRDTTVLLGSISTADGSAFIRIGNTSCVAAVKAEVAVPQLSRPGEGYLIPNVELPAVCSSRFKPGAPGTEAQILTDRLLGFLNSSNVLDRQQLCIEPGRAAWCLYLDISFICFDGNAIDAAVLAAMSALSDTRLPTAVFDPDLESTRCSADKARLQSLKLERLSLCASFGIFDGVHLLSDPTAFETAFLSSHLSIGIQTAAVEVDSEAEQEEPSRLSYLWQSGSSTTSKHNDSARVSDQTNLQTCMELARQRCQYLRTLLLQAKHAA</sequence>
<protein>
    <recommendedName>
        <fullName evidence="9">Ribosomal RNA-processing protein 43</fullName>
    </recommendedName>
</protein>
<dbReference type="GO" id="GO:0000467">
    <property type="term" value="P:exonucleolytic trimming to generate mature 3'-end of 5.8S rRNA from tricistronic rRNA transcript (SSU-rRNA, 5.8S rRNA, LSU-rRNA)"/>
    <property type="evidence" value="ECO:0007669"/>
    <property type="project" value="TreeGrafter"/>
</dbReference>
<dbReference type="GO" id="GO:0035925">
    <property type="term" value="F:mRNA 3'-UTR AU-rich region binding"/>
    <property type="evidence" value="ECO:0007669"/>
    <property type="project" value="TreeGrafter"/>
</dbReference>
<evidence type="ECO:0000256" key="4">
    <source>
        <dbReference type="ARBA" id="ARBA00022490"/>
    </source>
</evidence>
<proteinExistence type="inferred from homology"/>
<dbReference type="GO" id="GO:0071028">
    <property type="term" value="P:nuclear mRNA surveillance"/>
    <property type="evidence" value="ECO:0007669"/>
    <property type="project" value="TreeGrafter"/>
</dbReference>
<dbReference type="InterPro" id="IPR027408">
    <property type="entry name" value="PNPase/RNase_PH_dom_sf"/>
</dbReference>
<dbReference type="OrthoDB" id="45882at2759"/>
<evidence type="ECO:0000259" key="10">
    <source>
        <dbReference type="Pfam" id="PF01138"/>
    </source>
</evidence>
<keyword evidence="5" id="KW-0698">rRNA processing</keyword>
<evidence type="ECO:0000256" key="6">
    <source>
        <dbReference type="ARBA" id="ARBA00022835"/>
    </source>
</evidence>
<evidence type="ECO:0000256" key="9">
    <source>
        <dbReference type="ARBA" id="ARBA00030617"/>
    </source>
</evidence>
<evidence type="ECO:0000256" key="8">
    <source>
        <dbReference type="ARBA" id="ARBA00023242"/>
    </source>
</evidence>
<organism evidence="11 12">
    <name type="scientific">Testicularia cyperi</name>
    <dbReference type="NCBI Taxonomy" id="1882483"/>
    <lineage>
        <taxon>Eukaryota</taxon>
        <taxon>Fungi</taxon>
        <taxon>Dikarya</taxon>
        <taxon>Basidiomycota</taxon>
        <taxon>Ustilaginomycotina</taxon>
        <taxon>Ustilaginomycetes</taxon>
        <taxon>Ustilaginales</taxon>
        <taxon>Anthracoideaceae</taxon>
        <taxon>Testicularia</taxon>
    </lineage>
</organism>
<dbReference type="InterPro" id="IPR050590">
    <property type="entry name" value="Exosome_comp_Rrp42_subfam"/>
</dbReference>
<dbReference type="GO" id="GO:0034475">
    <property type="term" value="P:U4 snRNA 3'-end processing"/>
    <property type="evidence" value="ECO:0007669"/>
    <property type="project" value="TreeGrafter"/>
</dbReference>
<dbReference type="FunCoup" id="A0A317XYR1">
    <property type="interactions" value="485"/>
</dbReference>
<dbReference type="FunFam" id="3.30.230.70:FF:000017">
    <property type="entry name" value="Exosome complex component Rrp42"/>
    <property type="match status" value="1"/>
</dbReference>
<dbReference type="Proteomes" id="UP000246740">
    <property type="component" value="Unassembled WGS sequence"/>
</dbReference>
<dbReference type="GO" id="GO:0000176">
    <property type="term" value="C:nuclear exosome (RNase complex)"/>
    <property type="evidence" value="ECO:0007669"/>
    <property type="project" value="UniProtKB-ARBA"/>
</dbReference>
<evidence type="ECO:0000256" key="7">
    <source>
        <dbReference type="ARBA" id="ARBA00022884"/>
    </source>
</evidence>
<dbReference type="InterPro" id="IPR020568">
    <property type="entry name" value="Ribosomal_Su5_D2-typ_SF"/>
</dbReference>
<dbReference type="InParanoid" id="A0A317XYR1"/>
<evidence type="ECO:0000313" key="11">
    <source>
        <dbReference type="EMBL" id="PWZ02431.1"/>
    </source>
</evidence>
<dbReference type="GO" id="GO:0016075">
    <property type="term" value="P:rRNA catabolic process"/>
    <property type="evidence" value="ECO:0007669"/>
    <property type="project" value="TreeGrafter"/>
</dbReference>
<dbReference type="GO" id="GO:0005730">
    <property type="term" value="C:nucleolus"/>
    <property type="evidence" value="ECO:0007669"/>
    <property type="project" value="UniProtKB-SubCell"/>
</dbReference>
<accession>A0A317XYR1</accession>
<comment type="subcellular location">
    <subcellularLocation>
        <location evidence="1">Cytoplasm</location>
    </subcellularLocation>
    <subcellularLocation>
        <location evidence="2">Nucleus</location>
        <location evidence="2">Nucleolus</location>
    </subcellularLocation>
</comment>
<dbReference type="GO" id="GO:0071038">
    <property type="term" value="P:TRAMP-dependent tRNA surveillance pathway"/>
    <property type="evidence" value="ECO:0007669"/>
    <property type="project" value="TreeGrafter"/>
</dbReference>
<feature type="domain" description="Exoribonuclease phosphorolytic" evidence="10">
    <location>
        <begin position="48"/>
        <end position="182"/>
    </location>
</feature>
<dbReference type="CDD" id="cd11369">
    <property type="entry name" value="RNase_PH_RRP43"/>
    <property type="match status" value="1"/>
</dbReference>
<keyword evidence="8" id="KW-0539">Nucleus</keyword>
<keyword evidence="7" id="KW-0694">RNA-binding</keyword>
<dbReference type="PANTHER" id="PTHR11097">
    <property type="entry name" value="EXOSOME COMPLEX EXONUCLEASE RIBOSOMAL RNA PROCESSING PROTEIN"/>
    <property type="match status" value="1"/>
</dbReference>
<dbReference type="SUPFAM" id="SSF54211">
    <property type="entry name" value="Ribosomal protein S5 domain 2-like"/>
    <property type="match status" value="1"/>
</dbReference>
<evidence type="ECO:0000256" key="1">
    <source>
        <dbReference type="ARBA" id="ARBA00004496"/>
    </source>
</evidence>
<reference evidence="11 12" key="1">
    <citation type="journal article" date="2018" name="Mol. Biol. Evol.">
        <title>Broad Genomic Sampling Reveals a Smut Pathogenic Ancestry of the Fungal Clade Ustilaginomycotina.</title>
        <authorList>
            <person name="Kijpornyongpan T."/>
            <person name="Mondo S.J."/>
            <person name="Barry K."/>
            <person name="Sandor L."/>
            <person name="Lee J."/>
            <person name="Lipzen A."/>
            <person name="Pangilinan J."/>
            <person name="LaButti K."/>
            <person name="Hainaut M."/>
            <person name="Henrissat B."/>
            <person name="Grigoriev I.V."/>
            <person name="Spatafora J.W."/>
            <person name="Aime M.C."/>
        </authorList>
    </citation>
    <scope>NUCLEOTIDE SEQUENCE [LARGE SCALE GENOMIC DNA]</scope>
    <source>
        <strain evidence="11 12">MCA 3645</strain>
    </source>
</reference>
<keyword evidence="6" id="KW-0271">Exosome</keyword>
<dbReference type="EMBL" id="KZ819189">
    <property type="protein sequence ID" value="PWZ02431.1"/>
    <property type="molecule type" value="Genomic_DNA"/>
</dbReference>
<evidence type="ECO:0000256" key="2">
    <source>
        <dbReference type="ARBA" id="ARBA00004604"/>
    </source>
</evidence>
<dbReference type="PANTHER" id="PTHR11097:SF9">
    <property type="entry name" value="EXOSOME COMPLEX COMPONENT RRP43"/>
    <property type="match status" value="1"/>
</dbReference>
<dbReference type="InterPro" id="IPR036345">
    <property type="entry name" value="ExoRNase_PH_dom2_sf"/>
</dbReference>
<keyword evidence="4" id="KW-0963">Cytoplasm</keyword>
<dbReference type="GO" id="GO:0034473">
    <property type="term" value="P:U1 snRNA 3'-end processing"/>
    <property type="evidence" value="ECO:0007669"/>
    <property type="project" value="TreeGrafter"/>
</dbReference>
<keyword evidence="12" id="KW-1185">Reference proteome</keyword>